<gene>
    <name evidence="11" type="ORF">U6A24_07485</name>
</gene>
<evidence type="ECO:0000256" key="5">
    <source>
        <dbReference type="ARBA" id="ARBA00022833"/>
    </source>
</evidence>
<keyword evidence="3 9" id="KW-0479">Metal-binding</keyword>
<dbReference type="Proteomes" id="UP001327027">
    <property type="component" value="Unassembled WGS sequence"/>
</dbReference>
<feature type="binding site" evidence="9">
    <location>
        <position position="175"/>
    </location>
    <ligand>
        <name>Zn(2+)</name>
        <dbReference type="ChEBI" id="CHEBI:29105"/>
        <note>catalytic</note>
    </ligand>
</feature>
<keyword evidence="2 9" id="KW-0645">Protease</keyword>
<dbReference type="PANTHER" id="PTHR43126:SF1">
    <property type="entry name" value="D-ALANYL-D-ALANINE DIPEPTIDASE"/>
    <property type="match status" value="1"/>
</dbReference>
<evidence type="ECO:0000256" key="3">
    <source>
        <dbReference type="ARBA" id="ARBA00022723"/>
    </source>
</evidence>
<comment type="similarity">
    <text evidence="9 10">Belongs to the peptidase M15D family.</text>
</comment>
<keyword evidence="4 9" id="KW-0378">Hydrolase</keyword>
<comment type="caution">
    <text evidence="11">The sequence shown here is derived from an EMBL/GenBank/DDBJ whole genome shotgun (WGS) entry which is preliminary data.</text>
</comment>
<dbReference type="PIRSF" id="PIRSF026671">
    <property type="entry name" value="AA_dipeptidase"/>
    <property type="match status" value="1"/>
</dbReference>
<protein>
    <recommendedName>
        <fullName evidence="9 10">D-alanyl-D-alanine dipeptidase</fullName>
        <shortName evidence="9 10">D-Ala-D-Ala dipeptidase</shortName>
        <ecNumber evidence="9 10">3.4.13.22</ecNumber>
    </recommendedName>
</protein>
<evidence type="ECO:0000256" key="10">
    <source>
        <dbReference type="PIRNR" id="PIRNR026671"/>
    </source>
</evidence>
<evidence type="ECO:0000313" key="11">
    <source>
        <dbReference type="EMBL" id="MEB3345294.1"/>
    </source>
</evidence>
<keyword evidence="7 9" id="KW-0482">Metalloprotease</keyword>
<dbReference type="Pfam" id="PF01427">
    <property type="entry name" value="Peptidase_M15"/>
    <property type="match status" value="1"/>
</dbReference>
<proteinExistence type="inferred from homology"/>
<dbReference type="HAMAP" id="MF_01924">
    <property type="entry name" value="A_A_dipeptidase"/>
    <property type="match status" value="1"/>
</dbReference>
<feature type="active site" description="Proton donor/acceptor" evidence="9">
    <location>
        <position position="172"/>
    </location>
</feature>
<dbReference type="EC" id="3.4.13.22" evidence="9 10"/>
<accession>A0ABU5ZTD7</accession>
<name>A0ABU5ZTD7_9FLAO</name>
<comment type="cofactor">
    <cofactor evidence="9">
        <name>Zn(2+)</name>
        <dbReference type="ChEBI" id="CHEBI:29105"/>
    </cofactor>
    <text evidence="9">Binds 1 zinc ion per subunit.</text>
</comment>
<evidence type="ECO:0000313" key="12">
    <source>
        <dbReference type="Proteomes" id="UP001327027"/>
    </source>
</evidence>
<dbReference type="Gene3D" id="3.30.1380.10">
    <property type="match status" value="1"/>
</dbReference>
<evidence type="ECO:0000256" key="4">
    <source>
        <dbReference type="ARBA" id="ARBA00022801"/>
    </source>
</evidence>
<evidence type="ECO:0000256" key="9">
    <source>
        <dbReference type="HAMAP-Rule" id="MF_01924"/>
    </source>
</evidence>
<evidence type="ECO:0000256" key="1">
    <source>
        <dbReference type="ARBA" id="ARBA00001362"/>
    </source>
</evidence>
<keyword evidence="6 9" id="KW-0224">Dipeptidase</keyword>
<feature type="site" description="Transition state stabilizer" evidence="9">
    <location>
        <position position="81"/>
    </location>
</feature>
<dbReference type="InterPro" id="IPR000755">
    <property type="entry name" value="A_A_dipeptidase"/>
</dbReference>
<keyword evidence="5 9" id="KW-0862">Zinc</keyword>
<keyword evidence="12" id="KW-1185">Reference proteome</keyword>
<evidence type="ECO:0000256" key="2">
    <source>
        <dbReference type="ARBA" id="ARBA00022670"/>
    </source>
</evidence>
<sequence>MSGDNKELMNQEQGIGFVNIENISQDFVLDMKYATQDNFLKEKVYSCAKCYVRDEVAEALIEANMDFMKLGYKIKFFDCYRPHSVQKKMWKIFPNPGYVADPKGGSIHNKGAAVDITLVKLDGSEVDMGTNFDHFGKEAHHAYRELPESVIKNRKLLRETMNKHGFRTIRTEWWHYNYKSSLKYKISNFTWECE</sequence>
<dbReference type="EMBL" id="JAYKLX010000003">
    <property type="protein sequence ID" value="MEB3345294.1"/>
    <property type="molecule type" value="Genomic_DNA"/>
</dbReference>
<evidence type="ECO:0000256" key="6">
    <source>
        <dbReference type="ARBA" id="ARBA00022997"/>
    </source>
</evidence>
<feature type="binding site" evidence="9">
    <location>
        <position position="115"/>
    </location>
    <ligand>
        <name>Zn(2+)</name>
        <dbReference type="ChEBI" id="CHEBI:29105"/>
        <note>catalytic</note>
    </ligand>
</feature>
<reference evidence="11 12" key="1">
    <citation type="journal article" date="2013" name="Int. J. Syst. Evol. Microbiol.">
        <title>Aquimarina gracilis sp. nov., isolated from the gut microflora of a mussel, Mytilus coruscus, and emended description of Aquimarina spongiae.</title>
        <authorList>
            <person name="Park S.C."/>
            <person name="Choe H.N."/>
            <person name="Baik K.S."/>
            <person name="Seong C.N."/>
        </authorList>
    </citation>
    <scope>NUCLEOTIDE SEQUENCE [LARGE SCALE GENOMIC DNA]</scope>
    <source>
        <strain evidence="11 12">PSC32</strain>
    </source>
</reference>
<comment type="function">
    <text evidence="9 10">Catalyzes hydrolysis of the D-alanyl-D-alanine dipeptide.</text>
</comment>
<evidence type="ECO:0000256" key="8">
    <source>
        <dbReference type="ARBA" id="ARBA00023316"/>
    </source>
</evidence>
<evidence type="ECO:0000256" key="7">
    <source>
        <dbReference type="ARBA" id="ARBA00023049"/>
    </source>
</evidence>
<organism evidence="11 12">
    <name type="scientific">Aquimarina gracilis</name>
    <dbReference type="NCBI Taxonomy" id="874422"/>
    <lineage>
        <taxon>Bacteria</taxon>
        <taxon>Pseudomonadati</taxon>
        <taxon>Bacteroidota</taxon>
        <taxon>Flavobacteriia</taxon>
        <taxon>Flavobacteriales</taxon>
        <taxon>Flavobacteriaceae</taxon>
        <taxon>Aquimarina</taxon>
    </lineage>
</organism>
<dbReference type="SUPFAM" id="SSF55166">
    <property type="entry name" value="Hedgehog/DD-peptidase"/>
    <property type="match status" value="1"/>
</dbReference>
<comment type="catalytic activity">
    <reaction evidence="1 9 10">
        <text>D-alanyl-D-alanine + H2O = 2 D-alanine</text>
        <dbReference type="Rhea" id="RHEA:20661"/>
        <dbReference type="ChEBI" id="CHEBI:15377"/>
        <dbReference type="ChEBI" id="CHEBI:57416"/>
        <dbReference type="ChEBI" id="CHEBI:57822"/>
        <dbReference type="EC" id="3.4.13.22"/>
    </reaction>
</comment>
<feature type="binding site" evidence="9">
    <location>
        <position position="108"/>
    </location>
    <ligand>
        <name>Zn(2+)</name>
        <dbReference type="ChEBI" id="CHEBI:29105"/>
        <note>catalytic</note>
    </ligand>
</feature>
<dbReference type="PANTHER" id="PTHR43126">
    <property type="entry name" value="D-ALANYL-D-ALANINE DIPEPTIDASE"/>
    <property type="match status" value="1"/>
</dbReference>
<dbReference type="CDD" id="cd14840">
    <property type="entry name" value="D-Ala-D-Ala_dipeptidase_Aad"/>
    <property type="match status" value="1"/>
</dbReference>
<dbReference type="InterPro" id="IPR009045">
    <property type="entry name" value="Zn_M74/Hedgehog-like"/>
</dbReference>
<keyword evidence="8 10" id="KW-0961">Cell wall biogenesis/degradation</keyword>